<organism evidence="2 3">
    <name type="scientific">Mycena maculata</name>
    <dbReference type="NCBI Taxonomy" id="230809"/>
    <lineage>
        <taxon>Eukaryota</taxon>
        <taxon>Fungi</taxon>
        <taxon>Dikarya</taxon>
        <taxon>Basidiomycota</taxon>
        <taxon>Agaricomycotina</taxon>
        <taxon>Agaricomycetes</taxon>
        <taxon>Agaricomycetidae</taxon>
        <taxon>Agaricales</taxon>
        <taxon>Marasmiineae</taxon>
        <taxon>Mycenaceae</taxon>
        <taxon>Mycena</taxon>
    </lineage>
</organism>
<keyword evidence="3" id="KW-1185">Reference proteome</keyword>
<dbReference type="EMBL" id="JARJLG010000090">
    <property type="protein sequence ID" value="KAJ7748324.1"/>
    <property type="molecule type" value="Genomic_DNA"/>
</dbReference>
<dbReference type="AlphaFoldDB" id="A0AAD7IQT8"/>
<evidence type="ECO:0000313" key="2">
    <source>
        <dbReference type="EMBL" id="KAJ7748324.1"/>
    </source>
</evidence>
<evidence type="ECO:0000256" key="1">
    <source>
        <dbReference type="SAM" id="MobiDB-lite"/>
    </source>
</evidence>
<reference evidence="2" key="1">
    <citation type="submission" date="2023-03" db="EMBL/GenBank/DDBJ databases">
        <title>Massive genome expansion in bonnet fungi (Mycena s.s.) driven by repeated elements and novel gene families across ecological guilds.</title>
        <authorList>
            <consortium name="Lawrence Berkeley National Laboratory"/>
            <person name="Harder C.B."/>
            <person name="Miyauchi S."/>
            <person name="Viragh M."/>
            <person name="Kuo A."/>
            <person name="Thoen E."/>
            <person name="Andreopoulos B."/>
            <person name="Lu D."/>
            <person name="Skrede I."/>
            <person name="Drula E."/>
            <person name="Henrissat B."/>
            <person name="Morin E."/>
            <person name="Kohler A."/>
            <person name="Barry K."/>
            <person name="LaButti K."/>
            <person name="Morin E."/>
            <person name="Salamov A."/>
            <person name="Lipzen A."/>
            <person name="Mereny Z."/>
            <person name="Hegedus B."/>
            <person name="Baldrian P."/>
            <person name="Stursova M."/>
            <person name="Weitz H."/>
            <person name="Taylor A."/>
            <person name="Grigoriev I.V."/>
            <person name="Nagy L.G."/>
            <person name="Martin F."/>
            <person name="Kauserud H."/>
        </authorList>
    </citation>
    <scope>NUCLEOTIDE SEQUENCE</scope>
    <source>
        <strain evidence="2">CBHHK188m</strain>
    </source>
</reference>
<evidence type="ECO:0000313" key="3">
    <source>
        <dbReference type="Proteomes" id="UP001215280"/>
    </source>
</evidence>
<comment type="caution">
    <text evidence="2">The sequence shown here is derived from an EMBL/GenBank/DDBJ whole genome shotgun (WGS) entry which is preliminary data.</text>
</comment>
<gene>
    <name evidence="2" type="ORF">DFH07DRAFT_942297</name>
</gene>
<dbReference type="Proteomes" id="UP001215280">
    <property type="component" value="Unassembled WGS sequence"/>
</dbReference>
<sequence length="468" mass="52585">MLALGGQPVEKKKSENVSPSGIEPTPLRIGNFPFENHAKKKRQTRRGFMVAPGLPDEIISEILTPVLHVSNTPTETSPFLTYEESTSHCYLKICVEGGFGASMHGILKNGPNVTDICISLHLHASDSSAELVQDTWEINSDSGDLCKEMGHLDSVTILLYRWLVSLALRQYHFPPYFLRFPQHIYDIAENPSIRLIEIRATAGAKTRFRIRNDSRVKSIVRFATRGNWRSLICTDARYFQTAVLLAFAKRLATAPSLSVHLRELNAYVPTGLDHWTKPEELLHTLIFSHTPHLARVVAEKGVSMDWDTLRALGPRSCLGWRADTFDLSPTGVRHQNVDAALPVLEIFRVKQTGYPLLTPVEIHFSSSMAASTIGINLGLLHSAELLTWSYPAQHHALTKIILTKRRNSDEDAEWDAVFFAIQPAHFPSLLEVRVAQCEWPATEHVISLSMWVRWAEFSGTWDQIDGRG</sequence>
<protein>
    <submittedName>
        <fullName evidence="2">Uncharacterized protein</fullName>
    </submittedName>
</protein>
<name>A0AAD7IQT8_9AGAR</name>
<proteinExistence type="predicted"/>
<feature type="region of interest" description="Disordered" evidence="1">
    <location>
        <begin position="1"/>
        <end position="29"/>
    </location>
</feature>
<accession>A0AAD7IQT8</accession>